<keyword evidence="2" id="KW-1185">Reference proteome</keyword>
<protein>
    <submittedName>
        <fullName evidence="1">Uncharacterized protein</fullName>
    </submittedName>
</protein>
<evidence type="ECO:0000313" key="2">
    <source>
        <dbReference type="Proteomes" id="UP001151760"/>
    </source>
</evidence>
<reference evidence="1" key="2">
    <citation type="submission" date="2022-01" db="EMBL/GenBank/DDBJ databases">
        <authorList>
            <person name="Yamashiro T."/>
            <person name="Shiraishi A."/>
            <person name="Satake H."/>
            <person name="Nakayama K."/>
        </authorList>
    </citation>
    <scope>NUCLEOTIDE SEQUENCE</scope>
</reference>
<organism evidence="1 2">
    <name type="scientific">Tanacetum coccineum</name>
    <dbReference type="NCBI Taxonomy" id="301880"/>
    <lineage>
        <taxon>Eukaryota</taxon>
        <taxon>Viridiplantae</taxon>
        <taxon>Streptophyta</taxon>
        <taxon>Embryophyta</taxon>
        <taxon>Tracheophyta</taxon>
        <taxon>Spermatophyta</taxon>
        <taxon>Magnoliopsida</taxon>
        <taxon>eudicotyledons</taxon>
        <taxon>Gunneridae</taxon>
        <taxon>Pentapetalae</taxon>
        <taxon>asterids</taxon>
        <taxon>campanulids</taxon>
        <taxon>Asterales</taxon>
        <taxon>Asteraceae</taxon>
        <taxon>Asteroideae</taxon>
        <taxon>Anthemideae</taxon>
        <taxon>Anthemidinae</taxon>
        <taxon>Tanacetum</taxon>
    </lineage>
</organism>
<accession>A0ABQ4XT89</accession>
<dbReference type="Proteomes" id="UP001151760">
    <property type="component" value="Unassembled WGS sequence"/>
</dbReference>
<comment type="caution">
    <text evidence="1">The sequence shown here is derived from an EMBL/GenBank/DDBJ whole genome shotgun (WGS) entry which is preliminary data.</text>
</comment>
<name>A0ABQ4XT89_9ASTR</name>
<reference evidence="1" key="1">
    <citation type="journal article" date="2022" name="Int. J. Mol. Sci.">
        <title>Draft Genome of Tanacetum Coccineum: Genomic Comparison of Closely Related Tanacetum-Family Plants.</title>
        <authorList>
            <person name="Yamashiro T."/>
            <person name="Shiraishi A."/>
            <person name="Nakayama K."/>
            <person name="Satake H."/>
        </authorList>
    </citation>
    <scope>NUCLEOTIDE SEQUENCE</scope>
</reference>
<gene>
    <name evidence="1" type="ORF">Tco_0682836</name>
</gene>
<proteinExistence type="predicted"/>
<dbReference type="EMBL" id="BQNB010009778">
    <property type="protein sequence ID" value="GJS68271.1"/>
    <property type="molecule type" value="Genomic_DNA"/>
</dbReference>
<evidence type="ECO:0000313" key="1">
    <source>
        <dbReference type="EMBL" id="GJS68271.1"/>
    </source>
</evidence>
<sequence length="104" mass="11724">MSFNTSKLFSGNFKKCRVLKLQALAWKDNGTRGNGGYGDSDDMFYGYESPRSNCNADQLAKMIKSYCVEAKREISKLESYSKLPKMDVKKACRMARSIKAKSIS</sequence>